<name>A0A918P1D9_9ACTN</name>
<dbReference type="PANTHER" id="PTHR10948:SF23">
    <property type="entry name" value="TRANSPOSASE INSI FOR INSERTION SEQUENCE ELEMENT IS30A-RELATED"/>
    <property type="match status" value="1"/>
</dbReference>
<feature type="region of interest" description="Disordered" evidence="1">
    <location>
        <begin position="267"/>
        <end position="289"/>
    </location>
</feature>
<dbReference type="GO" id="GO:0032196">
    <property type="term" value="P:transposition"/>
    <property type="evidence" value="ECO:0007669"/>
    <property type="project" value="TreeGrafter"/>
</dbReference>
<dbReference type="Proteomes" id="UP000619244">
    <property type="component" value="Unassembled WGS sequence"/>
</dbReference>
<proteinExistence type="predicted"/>
<evidence type="ECO:0000313" key="2">
    <source>
        <dbReference type="EMBL" id="GGY12026.1"/>
    </source>
</evidence>
<dbReference type="EMBL" id="BMVU01000082">
    <property type="protein sequence ID" value="GGY12026.1"/>
    <property type="molecule type" value="Genomic_DNA"/>
</dbReference>
<keyword evidence="3" id="KW-1185">Reference proteome</keyword>
<evidence type="ECO:0008006" key="4">
    <source>
        <dbReference type="Google" id="ProtNLM"/>
    </source>
</evidence>
<protein>
    <recommendedName>
        <fullName evidence="4">Transposase</fullName>
    </recommendedName>
</protein>
<dbReference type="AlphaFoldDB" id="A0A918P1D9"/>
<organism evidence="2 3">
    <name type="scientific">Streptomyces minutiscleroticus</name>
    <dbReference type="NCBI Taxonomy" id="68238"/>
    <lineage>
        <taxon>Bacteria</taxon>
        <taxon>Bacillati</taxon>
        <taxon>Actinomycetota</taxon>
        <taxon>Actinomycetes</taxon>
        <taxon>Kitasatosporales</taxon>
        <taxon>Streptomycetaceae</taxon>
        <taxon>Streptomyces</taxon>
    </lineage>
</organism>
<evidence type="ECO:0000313" key="3">
    <source>
        <dbReference type="Proteomes" id="UP000619244"/>
    </source>
</evidence>
<accession>A0A918P1D9</accession>
<dbReference type="GO" id="GO:0005829">
    <property type="term" value="C:cytosol"/>
    <property type="evidence" value="ECO:0007669"/>
    <property type="project" value="TreeGrafter"/>
</dbReference>
<dbReference type="NCBIfam" id="NF033563">
    <property type="entry name" value="transpos_IS30"/>
    <property type="match status" value="1"/>
</dbReference>
<sequence>MHVVHETIYQSLYGQGRGELRRELTRALRTGRAIGRPHRHSAARRVRFVHPMVMISERPAEAADRAVPGHGEGDLIVGKNNGSAIGTVVERSPTASTRYLMLVHLPRDHGAAAVRNALTETVQTLPPRLMPSLTWDQGIEMTSHRAFTITTDIPVHFCDPASPWQCGSNGNTNGRLRQYFRLVLGAAVSSGTAGTTSMLLLPSSTAAHPEKRSTGRPRPSVCLNCSRLDQLTAVLLRPLEFAHAGGASLLWSARTCPYVRRTGGAPSLWKPARTGRPGAQMRRQGGCGR</sequence>
<dbReference type="InterPro" id="IPR051917">
    <property type="entry name" value="Transposase-Integrase"/>
</dbReference>
<dbReference type="InterPro" id="IPR053392">
    <property type="entry name" value="Transposase_IS30-like"/>
</dbReference>
<dbReference type="InterPro" id="IPR012337">
    <property type="entry name" value="RNaseH-like_sf"/>
</dbReference>
<dbReference type="PANTHER" id="PTHR10948">
    <property type="entry name" value="TRANSPOSASE"/>
    <property type="match status" value="1"/>
</dbReference>
<dbReference type="GO" id="GO:0004803">
    <property type="term" value="F:transposase activity"/>
    <property type="evidence" value="ECO:0007669"/>
    <property type="project" value="TreeGrafter"/>
</dbReference>
<reference evidence="2" key="1">
    <citation type="journal article" date="2014" name="Int. J. Syst. Evol. Microbiol.">
        <title>Complete genome sequence of Corynebacterium casei LMG S-19264T (=DSM 44701T), isolated from a smear-ripened cheese.</title>
        <authorList>
            <consortium name="US DOE Joint Genome Institute (JGI-PGF)"/>
            <person name="Walter F."/>
            <person name="Albersmeier A."/>
            <person name="Kalinowski J."/>
            <person name="Ruckert C."/>
        </authorList>
    </citation>
    <scope>NUCLEOTIDE SEQUENCE</scope>
    <source>
        <strain evidence="2">JCM 4790</strain>
    </source>
</reference>
<reference evidence="2" key="2">
    <citation type="submission" date="2020-09" db="EMBL/GenBank/DDBJ databases">
        <authorList>
            <person name="Sun Q."/>
            <person name="Ohkuma M."/>
        </authorList>
    </citation>
    <scope>NUCLEOTIDE SEQUENCE</scope>
    <source>
        <strain evidence="2">JCM 4790</strain>
    </source>
</reference>
<dbReference type="SUPFAM" id="SSF53098">
    <property type="entry name" value="Ribonuclease H-like"/>
    <property type="match status" value="1"/>
</dbReference>
<comment type="caution">
    <text evidence="2">The sequence shown here is derived from an EMBL/GenBank/DDBJ whole genome shotgun (WGS) entry which is preliminary data.</text>
</comment>
<gene>
    <name evidence="2" type="ORF">GCM10010358_75560</name>
</gene>
<evidence type="ECO:0000256" key="1">
    <source>
        <dbReference type="SAM" id="MobiDB-lite"/>
    </source>
</evidence>